<name>A0ABS3U9X7_9ACTN</name>
<evidence type="ECO:0000256" key="1">
    <source>
        <dbReference type="SAM" id="MobiDB-lite"/>
    </source>
</evidence>
<accession>A0ABS3U9X7</accession>
<dbReference type="EMBL" id="JAGFNP010000016">
    <property type="protein sequence ID" value="MBO3735585.1"/>
    <property type="molecule type" value="Genomic_DNA"/>
</dbReference>
<evidence type="ECO:0000313" key="3">
    <source>
        <dbReference type="Proteomes" id="UP000681341"/>
    </source>
</evidence>
<keyword evidence="3" id="KW-1185">Reference proteome</keyword>
<dbReference type="Proteomes" id="UP000681341">
    <property type="component" value="Unassembled WGS sequence"/>
</dbReference>
<reference evidence="2 3" key="1">
    <citation type="submission" date="2021-03" db="EMBL/GenBank/DDBJ databases">
        <title>Glycomyces sp. nov., a novel actinomycete isolated from soil.</title>
        <authorList>
            <person name="Yang X."/>
            <person name="Xu X."/>
        </authorList>
    </citation>
    <scope>NUCLEOTIDE SEQUENCE [LARGE SCALE GENOMIC DNA]</scope>
    <source>
        <strain evidence="2 3">NEAU-S30</strain>
    </source>
</reference>
<organism evidence="2 3">
    <name type="scientific">Glycomyces niveus</name>
    <dbReference type="NCBI Taxonomy" id="2820287"/>
    <lineage>
        <taxon>Bacteria</taxon>
        <taxon>Bacillati</taxon>
        <taxon>Actinomycetota</taxon>
        <taxon>Actinomycetes</taxon>
        <taxon>Glycomycetales</taxon>
        <taxon>Glycomycetaceae</taxon>
        <taxon>Glycomyces</taxon>
    </lineage>
</organism>
<proteinExistence type="predicted"/>
<sequence>MSDHGMNDFSNSPGHQDTWSADVGQGALSTLDQQGWGQQGFKLNGPIKAGYEAYKNKDTLKAGGTMLKNDLQSINWNGVSGSLSQFKGKLAANKDGYTQLTAAAGKVVGIDPVAWLAGTIVSFLIETFQPLEDLLGLVTGNETRMQESGQMWQEVGNSMPPIADYMNTTVEGELASWMGDDGDVARTRVMELGLMMDAMGFLALGMQQVLNMMAGVARALREQVEKLIAKGVAWIIKTIVPQVAAATATFGAMIPLCIAMTIAQIMGLVLDAIQAINAAVQFVQNLGQTLDLVWDIFNVFLPFLEQMINVPKIQIG</sequence>
<feature type="region of interest" description="Disordered" evidence="1">
    <location>
        <begin position="1"/>
        <end position="22"/>
    </location>
</feature>
<feature type="compositionally biased region" description="Polar residues" evidence="1">
    <location>
        <begin position="8"/>
        <end position="19"/>
    </location>
</feature>
<protein>
    <submittedName>
        <fullName evidence="2">Uncharacterized protein</fullName>
    </submittedName>
</protein>
<comment type="caution">
    <text evidence="2">The sequence shown here is derived from an EMBL/GenBank/DDBJ whole genome shotgun (WGS) entry which is preliminary data.</text>
</comment>
<dbReference type="RefSeq" id="WP_208499253.1">
    <property type="nucleotide sequence ID" value="NZ_JAGFNP010000016.1"/>
</dbReference>
<evidence type="ECO:0000313" key="2">
    <source>
        <dbReference type="EMBL" id="MBO3735585.1"/>
    </source>
</evidence>
<gene>
    <name evidence="2" type="ORF">J5V16_22405</name>
</gene>